<protein>
    <submittedName>
        <fullName evidence="7">TetR family transcriptional regulator</fullName>
    </submittedName>
</protein>
<dbReference type="InterPro" id="IPR039538">
    <property type="entry name" value="BetI_C"/>
</dbReference>
<name>A0A7X5J9B5_9HYPH</name>
<dbReference type="AlphaFoldDB" id="A0A7X5J9B5"/>
<evidence type="ECO:0000256" key="3">
    <source>
        <dbReference type="ARBA" id="ARBA00023125"/>
    </source>
</evidence>
<feature type="domain" description="HTH tetR-type" evidence="5">
    <location>
        <begin position="33"/>
        <end position="69"/>
    </location>
</feature>
<dbReference type="InterPro" id="IPR009057">
    <property type="entry name" value="Homeodomain-like_sf"/>
</dbReference>
<evidence type="ECO:0000256" key="4">
    <source>
        <dbReference type="ARBA" id="ARBA00023163"/>
    </source>
</evidence>
<sequence>MAIGEGLATVPEAQARVRARARRTGDERRALMISATADLLLERGFGGTKTRDVTDRCGVGTGLLNHYFTWSELRAHAFAEIYAGVVADQFRADVPALQLIDGYLRTCFIPEAVPFLRLWLEATELAATDRLLADELDRAQRAFLAGLTELLQRLNREAAWGLPDPAATALRLSAMQDGFAGLVLWGYPGLDAATAEAHLRRMLDLERQAGRQG</sequence>
<dbReference type="EMBL" id="JAABLQ010000001">
    <property type="protein sequence ID" value="NBN78732.1"/>
    <property type="molecule type" value="Genomic_DNA"/>
</dbReference>
<keyword evidence="3" id="KW-0238">DNA-binding</keyword>
<dbReference type="Proteomes" id="UP000586722">
    <property type="component" value="Unassembled WGS sequence"/>
</dbReference>
<keyword evidence="1" id="KW-0678">Repressor</keyword>
<feature type="domain" description="BetI-type transcriptional repressor C-terminal" evidence="6">
    <location>
        <begin position="115"/>
        <end position="204"/>
    </location>
</feature>
<dbReference type="SUPFAM" id="SSF46689">
    <property type="entry name" value="Homeodomain-like"/>
    <property type="match status" value="1"/>
</dbReference>
<evidence type="ECO:0000256" key="2">
    <source>
        <dbReference type="ARBA" id="ARBA00023015"/>
    </source>
</evidence>
<dbReference type="Pfam" id="PF00440">
    <property type="entry name" value="TetR_N"/>
    <property type="match status" value="1"/>
</dbReference>
<keyword evidence="2" id="KW-0805">Transcription regulation</keyword>
<keyword evidence="4" id="KW-0804">Transcription</keyword>
<evidence type="ECO:0000259" key="6">
    <source>
        <dbReference type="Pfam" id="PF13977"/>
    </source>
</evidence>
<dbReference type="GO" id="GO:0003677">
    <property type="term" value="F:DNA binding"/>
    <property type="evidence" value="ECO:0007669"/>
    <property type="project" value="UniProtKB-KW"/>
</dbReference>
<comment type="caution">
    <text evidence="7">The sequence shown here is derived from an EMBL/GenBank/DDBJ whole genome shotgun (WGS) entry which is preliminary data.</text>
</comment>
<dbReference type="RefSeq" id="WP_161708636.1">
    <property type="nucleotide sequence ID" value="NZ_JAABLQ010000001.1"/>
</dbReference>
<dbReference type="InterPro" id="IPR001647">
    <property type="entry name" value="HTH_TetR"/>
</dbReference>
<dbReference type="InterPro" id="IPR036271">
    <property type="entry name" value="Tet_transcr_reg_TetR-rel_C_sf"/>
</dbReference>
<evidence type="ECO:0000259" key="5">
    <source>
        <dbReference type="Pfam" id="PF00440"/>
    </source>
</evidence>
<dbReference type="Gene3D" id="1.10.357.10">
    <property type="entry name" value="Tetracycline Repressor, domain 2"/>
    <property type="match status" value="1"/>
</dbReference>
<evidence type="ECO:0000313" key="8">
    <source>
        <dbReference type="Proteomes" id="UP000586722"/>
    </source>
</evidence>
<reference evidence="8" key="1">
    <citation type="submission" date="2020-01" db="EMBL/GenBank/DDBJ databases">
        <authorList>
            <person name="Fang Y."/>
            <person name="Sun R."/>
            <person name="Nie L."/>
            <person name="He J."/>
            <person name="Hao L."/>
            <person name="Wang L."/>
            <person name="Su S."/>
            <person name="Lv E."/>
            <person name="Zhang Z."/>
            <person name="Xie R."/>
            <person name="Liu H."/>
        </authorList>
    </citation>
    <scope>NUCLEOTIDE SEQUENCE [LARGE SCALE GENOMIC DNA]</scope>
    <source>
        <strain evidence="8">XCT-53</strain>
    </source>
</reference>
<gene>
    <name evidence="7" type="ORF">GWI72_10685</name>
</gene>
<evidence type="ECO:0000256" key="1">
    <source>
        <dbReference type="ARBA" id="ARBA00022491"/>
    </source>
</evidence>
<evidence type="ECO:0000313" key="7">
    <source>
        <dbReference type="EMBL" id="NBN78732.1"/>
    </source>
</evidence>
<keyword evidence="8" id="KW-1185">Reference proteome</keyword>
<organism evidence="7 8">
    <name type="scientific">Pannonibacter tanglangensis</name>
    <dbReference type="NCBI Taxonomy" id="2750084"/>
    <lineage>
        <taxon>Bacteria</taxon>
        <taxon>Pseudomonadati</taxon>
        <taxon>Pseudomonadota</taxon>
        <taxon>Alphaproteobacteria</taxon>
        <taxon>Hyphomicrobiales</taxon>
        <taxon>Stappiaceae</taxon>
        <taxon>Pannonibacter</taxon>
    </lineage>
</organism>
<proteinExistence type="predicted"/>
<dbReference type="Pfam" id="PF13977">
    <property type="entry name" value="TetR_C_6"/>
    <property type="match status" value="1"/>
</dbReference>
<dbReference type="SUPFAM" id="SSF48498">
    <property type="entry name" value="Tetracyclin repressor-like, C-terminal domain"/>
    <property type="match status" value="1"/>
</dbReference>
<accession>A0A7X5J9B5</accession>